<dbReference type="SUPFAM" id="SSF47413">
    <property type="entry name" value="lambda repressor-like DNA-binding domains"/>
    <property type="match status" value="1"/>
</dbReference>
<dbReference type="RefSeq" id="WP_132816636.1">
    <property type="nucleotide sequence ID" value="NZ_SMKI01000032.1"/>
</dbReference>
<dbReference type="InterPro" id="IPR043917">
    <property type="entry name" value="DUF5753"/>
</dbReference>
<feature type="domain" description="HTH cro/C1-type" evidence="1">
    <location>
        <begin position="18"/>
        <end position="54"/>
    </location>
</feature>
<dbReference type="InterPro" id="IPR001387">
    <property type="entry name" value="Cro/C1-type_HTH"/>
</dbReference>
<dbReference type="OrthoDB" id="4966777at2"/>
<dbReference type="Pfam" id="PF19054">
    <property type="entry name" value="DUF5753"/>
    <property type="match status" value="1"/>
</dbReference>
<name>A0A4R4TTJ8_9ACTN</name>
<dbReference type="Proteomes" id="UP000295345">
    <property type="component" value="Unassembled WGS sequence"/>
</dbReference>
<sequence length="282" mass="31240">MPSSTSVQEARKALGQRLREMRKDSGITARELARRAGWHESKCSRLENGKATPSEGDIRVWSRLCGADGETDDLIATARGIEGMYVEWRRLCRSGLRQLQNRSVPLYERTRRFRVYEPGVIPGLFQTADYARALMGAIISFEGYPDDTETAVAARMARQRVVYEGDHRFAVLLEESVLRARIGGPDVMAAQLGHLLVAANLPRVSLGIIPSSVDRAMWPVEGFWIFDEELIKVELATAGVTVTQPREIAIYARTFKALADMAVYGAGARSVITEAINALSRA</sequence>
<dbReference type="Pfam" id="PF13560">
    <property type="entry name" value="HTH_31"/>
    <property type="match status" value="1"/>
</dbReference>
<dbReference type="PROSITE" id="PS50943">
    <property type="entry name" value="HTH_CROC1"/>
    <property type="match status" value="1"/>
</dbReference>
<gene>
    <name evidence="2" type="ORF">E1283_04980</name>
</gene>
<organism evidence="2 3">
    <name type="scientific">Streptomyces hainanensis</name>
    <dbReference type="NCBI Taxonomy" id="402648"/>
    <lineage>
        <taxon>Bacteria</taxon>
        <taxon>Bacillati</taxon>
        <taxon>Actinomycetota</taxon>
        <taxon>Actinomycetes</taxon>
        <taxon>Kitasatosporales</taxon>
        <taxon>Streptomycetaceae</taxon>
        <taxon>Streptomyces</taxon>
    </lineage>
</organism>
<dbReference type="AlphaFoldDB" id="A0A4R4TTJ8"/>
<evidence type="ECO:0000259" key="1">
    <source>
        <dbReference type="PROSITE" id="PS50943"/>
    </source>
</evidence>
<dbReference type="Gene3D" id="1.10.260.40">
    <property type="entry name" value="lambda repressor-like DNA-binding domains"/>
    <property type="match status" value="1"/>
</dbReference>
<evidence type="ECO:0000313" key="3">
    <source>
        <dbReference type="Proteomes" id="UP000295345"/>
    </source>
</evidence>
<dbReference type="CDD" id="cd00093">
    <property type="entry name" value="HTH_XRE"/>
    <property type="match status" value="1"/>
</dbReference>
<dbReference type="InterPro" id="IPR010982">
    <property type="entry name" value="Lambda_DNA-bd_dom_sf"/>
</dbReference>
<accession>A0A4R4TTJ8</accession>
<evidence type="ECO:0000313" key="2">
    <source>
        <dbReference type="EMBL" id="TDC78483.1"/>
    </source>
</evidence>
<proteinExistence type="predicted"/>
<keyword evidence="3" id="KW-1185">Reference proteome</keyword>
<protein>
    <submittedName>
        <fullName evidence="2">XRE family transcriptional regulator</fullName>
    </submittedName>
</protein>
<dbReference type="SMART" id="SM00530">
    <property type="entry name" value="HTH_XRE"/>
    <property type="match status" value="1"/>
</dbReference>
<dbReference type="GO" id="GO:0003677">
    <property type="term" value="F:DNA binding"/>
    <property type="evidence" value="ECO:0007669"/>
    <property type="project" value="InterPro"/>
</dbReference>
<comment type="caution">
    <text evidence="2">The sequence shown here is derived from an EMBL/GenBank/DDBJ whole genome shotgun (WGS) entry which is preliminary data.</text>
</comment>
<dbReference type="EMBL" id="SMKI01000032">
    <property type="protein sequence ID" value="TDC78483.1"/>
    <property type="molecule type" value="Genomic_DNA"/>
</dbReference>
<reference evidence="2 3" key="1">
    <citation type="submission" date="2019-03" db="EMBL/GenBank/DDBJ databases">
        <title>Draft genome sequences of novel Actinobacteria.</title>
        <authorList>
            <person name="Sahin N."/>
            <person name="Ay H."/>
            <person name="Saygin H."/>
        </authorList>
    </citation>
    <scope>NUCLEOTIDE SEQUENCE [LARGE SCALE GENOMIC DNA]</scope>
    <source>
        <strain evidence="2 3">DSM 41900</strain>
    </source>
</reference>